<dbReference type="OrthoDB" id="6416871at2759"/>
<proteinExistence type="predicted"/>
<comment type="subcellular location">
    <subcellularLocation>
        <location evidence="1">Membrane</location>
        <topology evidence="1">Single-pass membrane protein</topology>
    </subcellularLocation>
</comment>
<feature type="domain" description="EGF-like" evidence="13">
    <location>
        <begin position="195"/>
        <end position="231"/>
    </location>
</feature>
<dbReference type="GO" id="GO:0006898">
    <property type="term" value="P:receptor-mediated endocytosis"/>
    <property type="evidence" value="ECO:0007669"/>
    <property type="project" value="TreeGrafter"/>
</dbReference>
<sequence>MNLVEKLNLLVAVLVHFRAYCVATTVPLECGIFQFMCDDGQCIKNYKLCDGQKDCIDESDELFCIPENETLVPCSKDYFRCVDIKRCISYVRSRCNGVPDCYDGSDELNCPVSMCRKGAEFECLWSKQCIPLSKRCDGQADCEDESDERNCGKHRWIFSASHFPCQDFISIPRIWHCDGENDCGDNSDEENCEGKKKSCPNNYCMQNASCMFIKGQYYCNCPTSSTGKKCERRISDERDSNNLGIVIGTIVAVITLFIIIACIFFYYCKR</sequence>
<dbReference type="InterPro" id="IPR051221">
    <property type="entry name" value="LDLR-related"/>
</dbReference>
<name>A0A8T0ED36_ARGBR</name>
<dbReference type="InterPro" id="IPR023415">
    <property type="entry name" value="LDLR_class-A_CS"/>
</dbReference>
<evidence type="ECO:0000256" key="8">
    <source>
        <dbReference type="ARBA" id="ARBA00023180"/>
    </source>
</evidence>
<dbReference type="GO" id="GO:0042562">
    <property type="term" value="F:hormone binding"/>
    <property type="evidence" value="ECO:0007669"/>
    <property type="project" value="TreeGrafter"/>
</dbReference>
<dbReference type="PROSITE" id="PS00022">
    <property type="entry name" value="EGF_1"/>
    <property type="match status" value="1"/>
</dbReference>
<dbReference type="Pfam" id="PF00057">
    <property type="entry name" value="Ldl_recept_a"/>
    <property type="match status" value="4"/>
</dbReference>
<evidence type="ECO:0000256" key="11">
    <source>
        <dbReference type="SAM" id="Phobius"/>
    </source>
</evidence>
<dbReference type="PROSITE" id="PS01209">
    <property type="entry name" value="LDLRA_1"/>
    <property type="match status" value="1"/>
</dbReference>
<dbReference type="CDD" id="cd00112">
    <property type="entry name" value="LDLa"/>
    <property type="match status" value="4"/>
</dbReference>
<evidence type="ECO:0000256" key="1">
    <source>
        <dbReference type="ARBA" id="ARBA00004167"/>
    </source>
</evidence>
<keyword evidence="9" id="KW-0245">EGF-like domain</keyword>
<dbReference type="GO" id="GO:0016324">
    <property type="term" value="C:apical plasma membrane"/>
    <property type="evidence" value="ECO:0007669"/>
    <property type="project" value="TreeGrafter"/>
</dbReference>
<feature type="signal peptide" evidence="12">
    <location>
        <begin position="1"/>
        <end position="23"/>
    </location>
</feature>
<evidence type="ECO:0000256" key="10">
    <source>
        <dbReference type="PROSITE-ProRule" id="PRU00124"/>
    </source>
</evidence>
<keyword evidence="14" id="KW-0449">Lipoprotein</keyword>
<evidence type="ECO:0000256" key="4">
    <source>
        <dbReference type="ARBA" id="ARBA00022989"/>
    </source>
</evidence>
<keyword evidence="5 11" id="KW-0472">Membrane</keyword>
<evidence type="ECO:0000259" key="13">
    <source>
        <dbReference type="PROSITE" id="PS50026"/>
    </source>
</evidence>
<dbReference type="SUPFAM" id="SSF57196">
    <property type="entry name" value="EGF/Laminin"/>
    <property type="match status" value="1"/>
</dbReference>
<gene>
    <name evidence="14" type="ORF">HNY73_018170</name>
</gene>
<dbReference type="EMBL" id="JABXBU010002228">
    <property type="protein sequence ID" value="KAF8770669.1"/>
    <property type="molecule type" value="Genomic_DNA"/>
</dbReference>
<keyword evidence="15" id="KW-1185">Reference proteome</keyword>
<dbReference type="GO" id="GO:0043235">
    <property type="term" value="C:receptor complex"/>
    <property type="evidence" value="ECO:0007669"/>
    <property type="project" value="TreeGrafter"/>
</dbReference>
<dbReference type="Gene3D" id="4.10.400.10">
    <property type="entry name" value="Low-density Lipoprotein Receptor"/>
    <property type="match status" value="4"/>
</dbReference>
<protein>
    <submittedName>
        <fullName evidence="14">Low-density lipoprotein receptor-related protein like</fullName>
    </submittedName>
</protein>
<evidence type="ECO:0000256" key="12">
    <source>
        <dbReference type="SAM" id="SignalP"/>
    </source>
</evidence>
<dbReference type="Proteomes" id="UP000807504">
    <property type="component" value="Unassembled WGS sequence"/>
</dbReference>
<accession>A0A8T0ED36</accession>
<dbReference type="OMA" id="ANDNICD"/>
<reference evidence="14" key="1">
    <citation type="journal article" date="2020" name="bioRxiv">
        <title>Chromosome-level reference genome of the European wasp spider Argiope bruennichi: a resource for studies on range expansion and evolutionary adaptation.</title>
        <authorList>
            <person name="Sheffer M.M."/>
            <person name="Hoppe A."/>
            <person name="Krehenwinkel H."/>
            <person name="Uhl G."/>
            <person name="Kuss A.W."/>
            <person name="Jensen L."/>
            <person name="Jensen C."/>
            <person name="Gillespie R.G."/>
            <person name="Hoff K.J."/>
            <person name="Prost S."/>
        </authorList>
    </citation>
    <scope>NUCLEOTIDE SEQUENCE</scope>
</reference>
<keyword evidence="4 11" id="KW-1133">Transmembrane helix</keyword>
<keyword evidence="7 14" id="KW-0675">Receptor</keyword>
<evidence type="ECO:0000256" key="9">
    <source>
        <dbReference type="PROSITE-ProRule" id="PRU00076"/>
    </source>
</evidence>
<feature type="disulfide bond" evidence="10">
    <location>
        <begin position="177"/>
        <end position="192"/>
    </location>
</feature>
<dbReference type="SMART" id="SM00192">
    <property type="entry name" value="LDLa"/>
    <property type="match status" value="4"/>
</dbReference>
<evidence type="ECO:0000256" key="3">
    <source>
        <dbReference type="ARBA" id="ARBA00022737"/>
    </source>
</evidence>
<feature type="disulfide bond" evidence="10">
    <location>
        <begin position="165"/>
        <end position="183"/>
    </location>
</feature>
<feature type="disulfide bond" evidence="10">
    <location>
        <begin position="49"/>
        <end position="64"/>
    </location>
</feature>
<dbReference type="PANTHER" id="PTHR22722">
    <property type="entry name" value="LOW-DENSITY LIPOPROTEIN RECEPTOR-RELATED PROTEIN 2-RELATED"/>
    <property type="match status" value="1"/>
</dbReference>
<feature type="disulfide bond" evidence="10">
    <location>
        <begin position="37"/>
        <end position="55"/>
    </location>
</feature>
<feature type="disulfide bond" evidence="9">
    <location>
        <begin position="221"/>
        <end position="230"/>
    </location>
</feature>
<dbReference type="InterPro" id="IPR002172">
    <property type="entry name" value="LDrepeatLR_classA_rpt"/>
</dbReference>
<evidence type="ECO:0000256" key="6">
    <source>
        <dbReference type="ARBA" id="ARBA00023157"/>
    </source>
</evidence>
<dbReference type="AlphaFoldDB" id="A0A8T0ED36"/>
<dbReference type="PROSITE" id="PS50026">
    <property type="entry name" value="EGF_3"/>
    <property type="match status" value="1"/>
</dbReference>
<evidence type="ECO:0000313" key="15">
    <source>
        <dbReference type="Proteomes" id="UP000807504"/>
    </source>
</evidence>
<keyword evidence="8" id="KW-0325">Glycoprotein</keyword>
<evidence type="ECO:0000313" key="14">
    <source>
        <dbReference type="EMBL" id="KAF8770669.1"/>
    </source>
</evidence>
<evidence type="ECO:0000256" key="7">
    <source>
        <dbReference type="ARBA" id="ARBA00023170"/>
    </source>
</evidence>
<organism evidence="14 15">
    <name type="scientific">Argiope bruennichi</name>
    <name type="common">Wasp spider</name>
    <name type="synonym">Aranea bruennichi</name>
    <dbReference type="NCBI Taxonomy" id="94029"/>
    <lineage>
        <taxon>Eukaryota</taxon>
        <taxon>Metazoa</taxon>
        <taxon>Ecdysozoa</taxon>
        <taxon>Arthropoda</taxon>
        <taxon>Chelicerata</taxon>
        <taxon>Arachnida</taxon>
        <taxon>Araneae</taxon>
        <taxon>Araneomorphae</taxon>
        <taxon>Entelegynae</taxon>
        <taxon>Araneoidea</taxon>
        <taxon>Araneidae</taxon>
        <taxon>Argiope</taxon>
    </lineage>
</organism>
<dbReference type="InterPro" id="IPR036055">
    <property type="entry name" value="LDL_receptor-like_sf"/>
</dbReference>
<evidence type="ECO:0000256" key="5">
    <source>
        <dbReference type="ARBA" id="ARBA00023136"/>
    </source>
</evidence>
<keyword evidence="3" id="KW-0677">Repeat</keyword>
<dbReference type="SUPFAM" id="SSF57424">
    <property type="entry name" value="LDL receptor-like module"/>
    <property type="match status" value="4"/>
</dbReference>
<keyword evidence="6 9" id="KW-1015">Disulfide bond</keyword>
<dbReference type="PROSITE" id="PS50068">
    <property type="entry name" value="LDLRA_2"/>
    <property type="match status" value="4"/>
</dbReference>
<dbReference type="Gene3D" id="2.10.25.10">
    <property type="entry name" value="Laminin"/>
    <property type="match status" value="1"/>
</dbReference>
<feature type="disulfide bond" evidence="10">
    <location>
        <begin position="30"/>
        <end position="42"/>
    </location>
</feature>
<keyword evidence="2 11" id="KW-0812">Transmembrane</keyword>
<dbReference type="InterPro" id="IPR000742">
    <property type="entry name" value="EGF"/>
</dbReference>
<reference evidence="14" key="2">
    <citation type="submission" date="2020-06" db="EMBL/GenBank/DDBJ databases">
        <authorList>
            <person name="Sheffer M."/>
        </authorList>
    </citation>
    <scope>NUCLEOTIDE SEQUENCE</scope>
</reference>
<feature type="disulfide bond" evidence="10">
    <location>
        <begin position="136"/>
        <end position="151"/>
    </location>
</feature>
<feature type="transmembrane region" description="Helical" evidence="11">
    <location>
        <begin position="243"/>
        <end position="267"/>
    </location>
</feature>
<dbReference type="PRINTS" id="PR00261">
    <property type="entry name" value="LDLRECEPTOR"/>
</dbReference>
<evidence type="ECO:0000256" key="2">
    <source>
        <dbReference type="ARBA" id="ARBA00022692"/>
    </source>
</evidence>
<comment type="caution">
    <text evidence="14">The sequence shown here is derived from an EMBL/GenBank/DDBJ whole genome shotgun (WGS) entry which is preliminary data.</text>
</comment>
<comment type="caution">
    <text evidence="9">Lacks conserved residue(s) required for the propagation of feature annotation.</text>
</comment>
<feature type="chain" id="PRO_5035872831" evidence="12">
    <location>
        <begin position="24"/>
        <end position="270"/>
    </location>
</feature>
<keyword evidence="12" id="KW-0732">Signal</keyword>
<dbReference type="PANTHER" id="PTHR22722:SF14">
    <property type="entry name" value="MEGALIN, ISOFORM A"/>
    <property type="match status" value="1"/>
</dbReference>
<feature type="disulfide bond" evidence="10">
    <location>
        <begin position="95"/>
        <end position="110"/>
    </location>
</feature>